<keyword evidence="3" id="KW-1185">Reference proteome</keyword>
<evidence type="ECO:0000256" key="1">
    <source>
        <dbReference type="ARBA" id="ARBA00006479"/>
    </source>
</evidence>
<evidence type="ECO:0000313" key="2">
    <source>
        <dbReference type="EMBL" id="MTH35285.1"/>
    </source>
</evidence>
<dbReference type="Proteomes" id="UP000442533">
    <property type="component" value="Unassembled WGS sequence"/>
</dbReference>
<evidence type="ECO:0000313" key="3">
    <source>
        <dbReference type="Proteomes" id="UP000442533"/>
    </source>
</evidence>
<dbReference type="Gene3D" id="3.30.420.40">
    <property type="match status" value="2"/>
</dbReference>
<accession>A0A844H5I6</accession>
<dbReference type="PANTHER" id="PTHR18964:SF149">
    <property type="entry name" value="BIFUNCTIONAL UDP-N-ACETYLGLUCOSAMINE 2-EPIMERASE_N-ACETYLMANNOSAMINE KINASE"/>
    <property type="match status" value="1"/>
</dbReference>
<comment type="caution">
    <text evidence="2">The sequence shown here is derived from an EMBL/GenBank/DDBJ whole genome shotgun (WGS) entry which is preliminary data.</text>
</comment>
<dbReference type="InterPro" id="IPR043129">
    <property type="entry name" value="ATPase_NBD"/>
</dbReference>
<dbReference type="EMBL" id="WMIF01000015">
    <property type="protein sequence ID" value="MTH35285.1"/>
    <property type="molecule type" value="Genomic_DNA"/>
</dbReference>
<dbReference type="OrthoDB" id="9810372at2"/>
<dbReference type="AlphaFoldDB" id="A0A844H5I6"/>
<reference evidence="2 3" key="1">
    <citation type="submission" date="2019-11" db="EMBL/GenBank/DDBJ databases">
        <authorList>
            <person name="Dong K."/>
        </authorList>
    </citation>
    <scope>NUCLEOTIDE SEQUENCE [LARGE SCALE GENOMIC DNA]</scope>
    <source>
        <strain evidence="2 3">JCM 17370</strain>
    </source>
</reference>
<name>A0A844H5I6_9RHOB</name>
<dbReference type="RefSeq" id="WP_155064839.1">
    <property type="nucleotide sequence ID" value="NZ_WMIF01000015.1"/>
</dbReference>
<gene>
    <name evidence="2" type="ORF">GL279_11800</name>
</gene>
<organism evidence="2 3">
    <name type="scientific">Paracoccus limosus</name>
    <dbReference type="NCBI Taxonomy" id="913252"/>
    <lineage>
        <taxon>Bacteria</taxon>
        <taxon>Pseudomonadati</taxon>
        <taxon>Pseudomonadota</taxon>
        <taxon>Alphaproteobacteria</taxon>
        <taxon>Rhodobacterales</taxon>
        <taxon>Paracoccaceae</taxon>
        <taxon>Paracoccus</taxon>
    </lineage>
</organism>
<proteinExistence type="inferred from homology"/>
<dbReference type="InterPro" id="IPR000600">
    <property type="entry name" value="ROK"/>
</dbReference>
<comment type="similarity">
    <text evidence="1">Belongs to the ROK (NagC/XylR) family.</text>
</comment>
<dbReference type="SUPFAM" id="SSF53067">
    <property type="entry name" value="Actin-like ATPase domain"/>
    <property type="match status" value="1"/>
</dbReference>
<dbReference type="PANTHER" id="PTHR18964">
    <property type="entry name" value="ROK (REPRESSOR, ORF, KINASE) FAMILY"/>
    <property type="match status" value="1"/>
</dbReference>
<sequence>MPATPSGAIDLGGTKIEARLFDAAMQTLELRRVPTPTGDFDSFLAALVGQIRWLEGRAGDPALPVALSVAGVVAPDTGLCTAANIPITGRPLGQALQAALGRALPLINDCMAFAYSEAHGGAGDDAGDDAGEGAGEGAVLGLVLGTGVGAGLVIGGRIPPRHAGLAVEIGHVGIPARALARHGLPLWRCGCGREGCFENYVSGTGLRRIAAWAGIEDADPARLAARIPRDPLAARVMAIWTDLAGEMLDTLQLLLDPQVIVLGGGLSNLPDLPARLQGALAALRLGQARAPLIRVARHGDSSGARGAALMARAGLADSGLRAAR</sequence>
<protein>
    <submittedName>
        <fullName evidence="2">ROK family protein</fullName>
    </submittedName>
</protein>
<dbReference type="Pfam" id="PF00480">
    <property type="entry name" value="ROK"/>
    <property type="match status" value="1"/>
</dbReference>